<dbReference type="HOGENOM" id="CLU_000445_69_8_9"/>
<dbReference type="KEGG" id="nth:Nther_2629"/>
<evidence type="ECO:0000256" key="2">
    <source>
        <dbReference type="ARBA" id="ARBA00022553"/>
    </source>
</evidence>
<dbReference type="RefSeq" id="WP_012449024.1">
    <property type="nucleotide sequence ID" value="NC_010718.1"/>
</dbReference>
<dbReference type="SMART" id="SM00448">
    <property type="entry name" value="REC"/>
    <property type="match status" value="1"/>
</dbReference>
<keyword evidence="7" id="KW-1185">Reference proteome</keyword>
<comment type="function">
    <text evidence="3">May play the central regulatory role in sporulation. It may be an element of the effector pathway responsible for the activation of sporulation genes in response to nutritional stress. Spo0A may act in concert with spo0H (a sigma factor) to control the expression of some genes that are critical to the sporulation process.</text>
</comment>
<reference evidence="6 7" key="1">
    <citation type="submission" date="2008-04" db="EMBL/GenBank/DDBJ databases">
        <title>Complete sequence of chromosome of Natranaerobius thermophilus JW/NM-WN-LF.</title>
        <authorList>
            <consortium name="US DOE Joint Genome Institute"/>
            <person name="Copeland A."/>
            <person name="Lucas S."/>
            <person name="Lapidus A."/>
            <person name="Glavina del Rio T."/>
            <person name="Dalin E."/>
            <person name="Tice H."/>
            <person name="Bruce D."/>
            <person name="Goodwin L."/>
            <person name="Pitluck S."/>
            <person name="Chertkov O."/>
            <person name="Brettin T."/>
            <person name="Detter J.C."/>
            <person name="Han C."/>
            <person name="Kuske C.R."/>
            <person name="Schmutz J."/>
            <person name="Larimer F."/>
            <person name="Land M."/>
            <person name="Hauser L."/>
            <person name="Kyrpides N."/>
            <person name="Lykidis A."/>
            <person name="Mesbah N.M."/>
            <person name="Wiegel J."/>
        </authorList>
    </citation>
    <scope>NUCLEOTIDE SEQUENCE [LARGE SCALE GENOMIC DNA]</scope>
    <source>
        <strain evidence="7">ATCC BAA-1301 / DSM 18059 / JW/NM-WN-LF</strain>
    </source>
</reference>
<dbReference type="STRING" id="457570.Nther_2629"/>
<sequence>MNILILEDEPYTQKFLKVLISRSEYVGQVVVTTAPEYAVKYAKSNEFHIAIVDVELYGKVNSGLEAAELVKQAVPEIEFIFVTAHNTYFTESSTVKPYEYLIKPIDEHKLLEIITEIAHFNSQSQNNTGD</sequence>
<dbReference type="InParanoid" id="B2A276"/>
<reference evidence="6 7" key="2">
    <citation type="journal article" date="2011" name="J. Bacteriol.">
        <title>Complete genome sequence of the anaerobic, halophilic alkalithermophile Natranaerobius thermophilus JW/NM-WN-LF.</title>
        <authorList>
            <person name="Zhao B."/>
            <person name="Mesbah N.M."/>
            <person name="Dalin E."/>
            <person name="Goodwin L."/>
            <person name="Nolan M."/>
            <person name="Pitluck S."/>
            <person name="Chertkov O."/>
            <person name="Brettin T.S."/>
            <person name="Han J."/>
            <person name="Larimer F.W."/>
            <person name="Land M.L."/>
            <person name="Hauser L."/>
            <person name="Kyrpides N."/>
            <person name="Wiegel J."/>
        </authorList>
    </citation>
    <scope>NUCLEOTIDE SEQUENCE [LARGE SCALE GENOMIC DNA]</scope>
    <source>
        <strain evidence="7">ATCC BAA-1301 / DSM 18059 / JW/NM-WN-LF</strain>
    </source>
</reference>
<dbReference type="EMBL" id="CP001034">
    <property type="protein sequence ID" value="ACB86184.1"/>
    <property type="molecule type" value="Genomic_DNA"/>
</dbReference>
<dbReference type="Proteomes" id="UP000001683">
    <property type="component" value="Chromosome"/>
</dbReference>
<gene>
    <name evidence="6" type="ordered locus">Nther_2629</name>
</gene>
<protein>
    <recommendedName>
        <fullName evidence="1">Stage 0 sporulation protein A homolog</fullName>
    </recommendedName>
</protein>
<feature type="domain" description="Response regulatory" evidence="5">
    <location>
        <begin position="2"/>
        <end position="118"/>
    </location>
</feature>
<dbReference type="GO" id="GO:0000160">
    <property type="term" value="P:phosphorelay signal transduction system"/>
    <property type="evidence" value="ECO:0007669"/>
    <property type="project" value="InterPro"/>
</dbReference>
<evidence type="ECO:0000313" key="6">
    <source>
        <dbReference type="EMBL" id="ACB86184.1"/>
    </source>
</evidence>
<feature type="modified residue" description="4-aspartylphosphate" evidence="4">
    <location>
        <position position="53"/>
    </location>
</feature>
<dbReference type="eggNOG" id="COG3279">
    <property type="taxonomic scope" value="Bacteria"/>
</dbReference>
<accession>B2A276</accession>
<name>B2A276_NATTJ</name>
<evidence type="ECO:0000256" key="4">
    <source>
        <dbReference type="PROSITE-ProRule" id="PRU00169"/>
    </source>
</evidence>
<dbReference type="PANTHER" id="PTHR44591:SF3">
    <property type="entry name" value="RESPONSE REGULATORY DOMAIN-CONTAINING PROTEIN"/>
    <property type="match status" value="1"/>
</dbReference>
<dbReference type="Pfam" id="PF00072">
    <property type="entry name" value="Response_reg"/>
    <property type="match status" value="1"/>
</dbReference>
<evidence type="ECO:0000256" key="3">
    <source>
        <dbReference type="ARBA" id="ARBA00024867"/>
    </source>
</evidence>
<evidence type="ECO:0000259" key="5">
    <source>
        <dbReference type="PROSITE" id="PS50110"/>
    </source>
</evidence>
<dbReference type="SUPFAM" id="SSF52172">
    <property type="entry name" value="CheY-like"/>
    <property type="match status" value="1"/>
</dbReference>
<dbReference type="PANTHER" id="PTHR44591">
    <property type="entry name" value="STRESS RESPONSE REGULATOR PROTEIN 1"/>
    <property type="match status" value="1"/>
</dbReference>
<dbReference type="AlphaFoldDB" id="B2A276"/>
<evidence type="ECO:0000313" key="7">
    <source>
        <dbReference type="Proteomes" id="UP000001683"/>
    </source>
</evidence>
<dbReference type="InterPro" id="IPR050595">
    <property type="entry name" value="Bact_response_regulator"/>
</dbReference>
<dbReference type="PROSITE" id="PS50110">
    <property type="entry name" value="RESPONSE_REGULATORY"/>
    <property type="match status" value="1"/>
</dbReference>
<dbReference type="InterPro" id="IPR011006">
    <property type="entry name" value="CheY-like_superfamily"/>
</dbReference>
<evidence type="ECO:0000256" key="1">
    <source>
        <dbReference type="ARBA" id="ARBA00018672"/>
    </source>
</evidence>
<organism evidence="6 7">
    <name type="scientific">Natranaerobius thermophilus (strain ATCC BAA-1301 / DSM 18059 / JW/NM-WN-LF)</name>
    <dbReference type="NCBI Taxonomy" id="457570"/>
    <lineage>
        <taxon>Bacteria</taxon>
        <taxon>Bacillati</taxon>
        <taxon>Bacillota</taxon>
        <taxon>Clostridia</taxon>
        <taxon>Natranaerobiales</taxon>
        <taxon>Natranaerobiaceae</taxon>
        <taxon>Natranaerobius</taxon>
    </lineage>
</organism>
<dbReference type="InterPro" id="IPR001789">
    <property type="entry name" value="Sig_transdc_resp-reg_receiver"/>
</dbReference>
<dbReference type="Gene3D" id="3.40.50.2300">
    <property type="match status" value="1"/>
</dbReference>
<proteinExistence type="predicted"/>
<keyword evidence="2 4" id="KW-0597">Phosphoprotein</keyword>